<reference evidence="1 2" key="1">
    <citation type="submission" date="2015-07" db="EMBL/GenBank/DDBJ databases">
        <title>The genome of Melipona quadrifasciata.</title>
        <authorList>
            <person name="Pan H."/>
            <person name="Kapheim K."/>
        </authorList>
    </citation>
    <scope>NUCLEOTIDE SEQUENCE [LARGE SCALE GENOMIC DNA]</scope>
    <source>
        <strain evidence="1">0111107301</strain>
        <tissue evidence="1">Whole body</tissue>
    </source>
</reference>
<accession>A0A0N1ITT4</accession>
<proteinExistence type="predicted"/>
<protein>
    <submittedName>
        <fullName evidence="1">Uncharacterized protein</fullName>
    </submittedName>
</protein>
<name>A0A0N1ITT4_9HYME</name>
<gene>
    <name evidence="1" type="ORF">WN51_10830</name>
</gene>
<dbReference type="EMBL" id="KQ435737">
    <property type="protein sequence ID" value="KOX76974.1"/>
    <property type="molecule type" value="Genomic_DNA"/>
</dbReference>
<dbReference type="Proteomes" id="UP000053105">
    <property type="component" value="Unassembled WGS sequence"/>
</dbReference>
<keyword evidence="2" id="KW-1185">Reference proteome</keyword>
<organism evidence="1 2">
    <name type="scientific">Melipona quadrifasciata</name>
    <dbReference type="NCBI Taxonomy" id="166423"/>
    <lineage>
        <taxon>Eukaryota</taxon>
        <taxon>Metazoa</taxon>
        <taxon>Ecdysozoa</taxon>
        <taxon>Arthropoda</taxon>
        <taxon>Hexapoda</taxon>
        <taxon>Insecta</taxon>
        <taxon>Pterygota</taxon>
        <taxon>Neoptera</taxon>
        <taxon>Endopterygota</taxon>
        <taxon>Hymenoptera</taxon>
        <taxon>Apocrita</taxon>
        <taxon>Aculeata</taxon>
        <taxon>Apoidea</taxon>
        <taxon>Anthophila</taxon>
        <taxon>Apidae</taxon>
        <taxon>Melipona</taxon>
    </lineage>
</organism>
<evidence type="ECO:0000313" key="2">
    <source>
        <dbReference type="Proteomes" id="UP000053105"/>
    </source>
</evidence>
<dbReference type="AlphaFoldDB" id="A0A0N1ITT4"/>
<sequence>MPSRGSHRGIALYALSGRSARSFEDLLTNQRWGLEPRRHTVNMIYRHSTRRPMADGPVPRDASHLAYSLFYRSRKHVRQLKDSLDLLRGWLERVTKRKGEERGDRWVVEDAL</sequence>
<evidence type="ECO:0000313" key="1">
    <source>
        <dbReference type="EMBL" id="KOX76974.1"/>
    </source>
</evidence>